<dbReference type="InterPro" id="IPR005225">
    <property type="entry name" value="Small_GTP-bd"/>
</dbReference>
<dbReference type="CDD" id="cd04164">
    <property type="entry name" value="trmE"/>
    <property type="match status" value="1"/>
</dbReference>
<accession>A0ABR2I202</accession>
<dbReference type="PANTHER" id="PTHR42714:SF2">
    <property type="entry name" value="TRNA MODIFICATION GTPASE GTPBP3, MITOCHONDRIAL"/>
    <property type="match status" value="1"/>
</dbReference>
<keyword evidence="9" id="KW-1185">Reference proteome</keyword>
<comment type="similarity">
    <text evidence="1">Belongs to the TRAFAC class TrmE-Era-EngA-EngB-Septin-like GTPase superfamily. TrmE GTPase family.</text>
</comment>
<dbReference type="InterPro" id="IPR004520">
    <property type="entry name" value="GTPase_MnmE"/>
</dbReference>
<dbReference type="SUPFAM" id="SSF103025">
    <property type="entry name" value="Folate-binding domain"/>
    <property type="match status" value="1"/>
</dbReference>
<dbReference type="Gene3D" id="1.20.120.430">
    <property type="entry name" value="tRNA modification GTPase MnmE domain 2"/>
    <property type="match status" value="1"/>
</dbReference>
<evidence type="ECO:0000259" key="7">
    <source>
        <dbReference type="Pfam" id="PF12631"/>
    </source>
</evidence>
<dbReference type="Gene3D" id="3.40.50.300">
    <property type="entry name" value="P-loop containing nucleotide triphosphate hydrolases"/>
    <property type="match status" value="1"/>
</dbReference>
<proteinExistence type="inferred from homology"/>
<keyword evidence="4" id="KW-0342">GTP-binding</keyword>
<dbReference type="Gene3D" id="3.30.1360.120">
    <property type="entry name" value="Probable tRNA modification gtpase trme, domain 1"/>
    <property type="match status" value="1"/>
</dbReference>
<dbReference type="NCBIfam" id="TIGR00231">
    <property type="entry name" value="small_GTP"/>
    <property type="match status" value="1"/>
</dbReference>
<dbReference type="CDD" id="cd14858">
    <property type="entry name" value="TrmE_N"/>
    <property type="match status" value="1"/>
</dbReference>
<dbReference type="SUPFAM" id="SSF116878">
    <property type="entry name" value="TrmE connector domain"/>
    <property type="match status" value="1"/>
</dbReference>
<dbReference type="InterPro" id="IPR025867">
    <property type="entry name" value="MnmE_helical"/>
</dbReference>
<evidence type="ECO:0000259" key="6">
    <source>
        <dbReference type="Pfam" id="PF10396"/>
    </source>
</evidence>
<dbReference type="InterPro" id="IPR006073">
    <property type="entry name" value="GTP-bd"/>
</dbReference>
<protein>
    <submittedName>
        <fullName evidence="8">Uncharacterized protein</fullName>
    </submittedName>
</protein>
<feature type="domain" description="G" evidence="5">
    <location>
        <begin position="295"/>
        <end position="421"/>
    </location>
</feature>
<gene>
    <name evidence="8" type="ORF">PGQ11_012315</name>
</gene>
<dbReference type="InterPro" id="IPR018948">
    <property type="entry name" value="GTP-bd_TrmE_N"/>
</dbReference>
<dbReference type="Pfam" id="PF01926">
    <property type="entry name" value="MMR_HSR1"/>
    <property type="match status" value="1"/>
</dbReference>
<dbReference type="InterPro" id="IPR027266">
    <property type="entry name" value="TrmE/GcvT-like"/>
</dbReference>
<name>A0ABR2I202_9PEZI</name>
<sequence length="577" mass="62341">MLRRPLIRASSFSLQLTRSTACVSAYRTVHTRSAVVTSPCGRHRVSPLTAERCSRQRRQYLVAGQKNDTIYALSTAQGTAGIAVIRVSGPSCHEVYTGLCPGRPLPKARYASVRTLFHPQGDGSNVLDSSAMVLHLPGPKTVTGEDVLELHVHGGSATVKAVLSAIAACHASSGSIRYAEPGEFTKRAFLNDRLDLAQVESLSDTLSAQTEQQRRAAVRGSNGALGRTYDEWRHKLLEARAEIEAIIDFSEDQHFDESPTDLLANVSRQVEEILRGIEVHEGASQRSELLRNGIRIALVGPPNAGKSSLMNQIVGREASIVSGEAGTTRDIVEAHLDIRGYLCTFADTAGFRSDDSLGMPGSSSGGVIGAVEREGIRRARAKALESDVIMVLASIERDSSGENSLFYDAETLQLLKSVGKGMVVVNKCDGVPTDELEMLVDEFVATALGKAEGLPAKPMLISCKEAQAPTTQVQDPGGVHKVVSRLVTLFSDMTALPIDQQDLHGVTERQRQLLVQCRQHLEDYVGNTASEDDMDELNFVVAAEDLRYAANCLARITGRGETGNVEEVLGVIFENRI</sequence>
<evidence type="ECO:0000256" key="2">
    <source>
        <dbReference type="ARBA" id="ARBA00022694"/>
    </source>
</evidence>
<evidence type="ECO:0000313" key="9">
    <source>
        <dbReference type="Proteomes" id="UP001390339"/>
    </source>
</evidence>
<dbReference type="SUPFAM" id="SSF52540">
    <property type="entry name" value="P-loop containing nucleoside triphosphate hydrolases"/>
    <property type="match status" value="1"/>
</dbReference>
<dbReference type="NCBIfam" id="NF003661">
    <property type="entry name" value="PRK05291.1-3"/>
    <property type="match status" value="1"/>
</dbReference>
<dbReference type="PANTHER" id="PTHR42714">
    <property type="entry name" value="TRNA MODIFICATION GTPASE GTPBP3"/>
    <property type="match status" value="1"/>
</dbReference>
<reference evidence="8 9" key="1">
    <citation type="journal article" date="2024" name="IMA Fungus">
        <title>Apiospora arundinis, a panoply of carbohydrate-active enzymes and secondary metabolites.</title>
        <authorList>
            <person name="Sorensen T."/>
            <person name="Petersen C."/>
            <person name="Muurmann A.T."/>
            <person name="Christiansen J.V."/>
            <person name="Brundto M.L."/>
            <person name="Overgaard C.K."/>
            <person name="Boysen A.T."/>
            <person name="Wollenberg R.D."/>
            <person name="Larsen T.O."/>
            <person name="Sorensen J.L."/>
            <person name="Nielsen K.L."/>
            <person name="Sondergaard T.E."/>
        </authorList>
    </citation>
    <scope>NUCLEOTIDE SEQUENCE [LARGE SCALE GENOMIC DNA]</scope>
    <source>
        <strain evidence="8 9">AAU 773</strain>
    </source>
</reference>
<evidence type="ECO:0000256" key="3">
    <source>
        <dbReference type="ARBA" id="ARBA00022741"/>
    </source>
</evidence>
<organism evidence="8 9">
    <name type="scientific">Apiospora arundinis</name>
    <dbReference type="NCBI Taxonomy" id="335852"/>
    <lineage>
        <taxon>Eukaryota</taxon>
        <taxon>Fungi</taxon>
        <taxon>Dikarya</taxon>
        <taxon>Ascomycota</taxon>
        <taxon>Pezizomycotina</taxon>
        <taxon>Sordariomycetes</taxon>
        <taxon>Xylariomycetidae</taxon>
        <taxon>Amphisphaeriales</taxon>
        <taxon>Apiosporaceae</taxon>
        <taxon>Apiospora</taxon>
    </lineage>
</organism>
<evidence type="ECO:0000259" key="5">
    <source>
        <dbReference type="Pfam" id="PF01926"/>
    </source>
</evidence>
<dbReference type="InterPro" id="IPR027417">
    <property type="entry name" value="P-loop_NTPase"/>
</dbReference>
<keyword evidence="3" id="KW-0547">Nucleotide-binding</keyword>
<comment type="caution">
    <text evidence="8">The sequence shown here is derived from an EMBL/GenBank/DDBJ whole genome shotgun (WGS) entry which is preliminary data.</text>
</comment>
<keyword evidence="2" id="KW-0819">tRNA processing</keyword>
<dbReference type="InterPro" id="IPR031168">
    <property type="entry name" value="G_TrmE"/>
</dbReference>
<dbReference type="Pfam" id="PF12631">
    <property type="entry name" value="MnmE_helical"/>
    <property type="match status" value="1"/>
</dbReference>
<evidence type="ECO:0000256" key="4">
    <source>
        <dbReference type="ARBA" id="ARBA00023134"/>
    </source>
</evidence>
<dbReference type="EMBL" id="JAPCWZ010000007">
    <property type="protein sequence ID" value="KAK8856403.1"/>
    <property type="molecule type" value="Genomic_DNA"/>
</dbReference>
<dbReference type="Pfam" id="PF10396">
    <property type="entry name" value="TrmE_N"/>
    <property type="match status" value="1"/>
</dbReference>
<evidence type="ECO:0000256" key="1">
    <source>
        <dbReference type="ARBA" id="ARBA00011043"/>
    </source>
</evidence>
<feature type="domain" description="MnmE helical" evidence="7">
    <location>
        <begin position="196"/>
        <end position="575"/>
    </location>
</feature>
<dbReference type="Proteomes" id="UP001390339">
    <property type="component" value="Unassembled WGS sequence"/>
</dbReference>
<evidence type="ECO:0000313" key="8">
    <source>
        <dbReference type="EMBL" id="KAK8856403.1"/>
    </source>
</evidence>
<feature type="domain" description="GTP-binding protein TrmE N-terminal" evidence="6">
    <location>
        <begin position="69"/>
        <end position="193"/>
    </location>
</feature>
<dbReference type="HAMAP" id="MF_00379">
    <property type="entry name" value="GTPase_MnmE"/>
    <property type="match status" value="1"/>
</dbReference>
<dbReference type="InterPro" id="IPR027368">
    <property type="entry name" value="MnmE_dom2"/>
</dbReference>